<feature type="transmembrane region" description="Helical" evidence="2">
    <location>
        <begin position="188"/>
        <end position="210"/>
    </location>
</feature>
<sequence>MAVIVRNTGLELKKSHQLHCGSVGRSEPCSLGRWRAANPRPVEGMMVSQHADAAAAEPSQQDPAQVIATPSDGAPSTTRPTAEDPDSGQPTGASPAVGSDTAGRQLSGKWIVIAVIVGYLLQVGWRVWLSRHLNVPAAHADEDGYLVAGRVLAGGAGGETTDNETFRRMGYPMLISPVYWFTQDTFTVYRSVLVINAVLNALVFPLLYFYARRILVLPVRKALGAAFVAAAMPAVVFYSQFALTDSVLATMVFAWLVLAHIWLAGTTARVRVLGALGSGAMAGLLFVTHIRGTMVVLVHVLLVITVLILRRSGWATTVAAIAGAGLVMTLDPILKAVSGDAIDSAGNSPTNTTINAITTLSGLGRMLGTADGQIWYLCVSTLGLGAVGLIAAVLPLTRLRALRAELSDTASAARRIIITATLFTTLLIALSSSAALPPGDNRINYYAYARYIHLLFPLWLLIGLTALLAVKNRRQAVVLGGSAAGLILFTGAVVSIRTRLHGWGRFLNFDSPELSFMGWRWDHISVTRPTILALIALAGIVALLQLRPRWGLTAALTAVGLVVAANMVVATEKISLPMEVNQYRPGTPLIVREGYVHEGDRVAFAKQQAVWFVQYNHMREIYWTPLLIWDQTVDPTPPSDANVVIAPYDPPEQAKLETWDGQRYGFRLVVVDRNQQWAVWRKG</sequence>
<name>A0ABV9VS34_9ACTN</name>
<feature type="transmembrane region" description="Helical" evidence="2">
    <location>
        <begin position="222"/>
        <end position="241"/>
    </location>
</feature>
<feature type="transmembrane region" description="Helical" evidence="2">
    <location>
        <begin position="448"/>
        <end position="470"/>
    </location>
</feature>
<feature type="transmembrane region" description="Helical" evidence="2">
    <location>
        <begin position="526"/>
        <end position="544"/>
    </location>
</feature>
<accession>A0ABV9VS34</accession>
<feature type="transmembrane region" description="Helical" evidence="2">
    <location>
        <begin position="293"/>
        <end position="309"/>
    </location>
</feature>
<proteinExistence type="predicted"/>
<dbReference type="Proteomes" id="UP001595912">
    <property type="component" value="Unassembled WGS sequence"/>
</dbReference>
<keyword evidence="4" id="KW-1185">Reference proteome</keyword>
<keyword evidence="2" id="KW-0812">Transmembrane</keyword>
<feature type="transmembrane region" description="Helical" evidence="2">
    <location>
        <begin position="551"/>
        <end position="569"/>
    </location>
</feature>
<protein>
    <recommendedName>
        <fullName evidence="5">Glycosyltransferase RgtA/B/C/D-like domain-containing protein</fullName>
    </recommendedName>
</protein>
<keyword evidence="2" id="KW-0472">Membrane</keyword>
<dbReference type="RefSeq" id="WP_380115116.1">
    <property type="nucleotide sequence ID" value="NZ_JBHSIU010000013.1"/>
</dbReference>
<organism evidence="3 4">
    <name type="scientific">Dactylosporangium cerinum</name>
    <dbReference type="NCBI Taxonomy" id="1434730"/>
    <lineage>
        <taxon>Bacteria</taxon>
        <taxon>Bacillati</taxon>
        <taxon>Actinomycetota</taxon>
        <taxon>Actinomycetes</taxon>
        <taxon>Micromonosporales</taxon>
        <taxon>Micromonosporaceae</taxon>
        <taxon>Dactylosporangium</taxon>
    </lineage>
</organism>
<comment type="caution">
    <text evidence="3">The sequence shown here is derived from an EMBL/GenBank/DDBJ whole genome shotgun (WGS) entry which is preliminary data.</text>
</comment>
<evidence type="ECO:0000256" key="1">
    <source>
        <dbReference type="SAM" id="MobiDB-lite"/>
    </source>
</evidence>
<feature type="transmembrane region" description="Helical" evidence="2">
    <location>
        <begin position="110"/>
        <end position="128"/>
    </location>
</feature>
<feature type="transmembrane region" description="Helical" evidence="2">
    <location>
        <begin position="416"/>
        <end position="436"/>
    </location>
</feature>
<evidence type="ECO:0000256" key="2">
    <source>
        <dbReference type="SAM" id="Phobius"/>
    </source>
</evidence>
<evidence type="ECO:0008006" key="5">
    <source>
        <dbReference type="Google" id="ProtNLM"/>
    </source>
</evidence>
<feature type="region of interest" description="Disordered" evidence="1">
    <location>
        <begin position="48"/>
        <end position="102"/>
    </location>
</feature>
<feature type="transmembrane region" description="Helical" evidence="2">
    <location>
        <begin position="247"/>
        <end position="263"/>
    </location>
</feature>
<keyword evidence="2" id="KW-1133">Transmembrane helix</keyword>
<evidence type="ECO:0000313" key="3">
    <source>
        <dbReference type="EMBL" id="MFC4998864.1"/>
    </source>
</evidence>
<gene>
    <name evidence="3" type="ORF">ACFPIJ_13585</name>
</gene>
<evidence type="ECO:0000313" key="4">
    <source>
        <dbReference type="Proteomes" id="UP001595912"/>
    </source>
</evidence>
<feature type="transmembrane region" description="Helical" evidence="2">
    <location>
        <begin position="374"/>
        <end position="396"/>
    </location>
</feature>
<feature type="transmembrane region" description="Helical" evidence="2">
    <location>
        <begin position="477"/>
        <end position="496"/>
    </location>
</feature>
<reference evidence="4" key="1">
    <citation type="journal article" date="2019" name="Int. J. Syst. Evol. Microbiol.">
        <title>The Global Catalogue of Microorganisms (GCM) 10K type strain sequencing project: providing services to taxonomists for standard genome sequencing and annotation.</title>
        <authorList>
            <consortium name="The Broad Institute Genomics Platform"/>
            <consortium name="The Broad Institute Genome Sequencing Center for Infectious Disease"/>
            <person name="Wu L."/>
            <person name="Ma J."/>
        </authorList>
    </citation>
    <scope>NUCLEOTIDE SEQUENCE [LARGE SCALE GENOMIC DNA]</scope>
    <source>
        <strain evidence="4">CGMCC 4.7152</strain>
    </source>
</reference>
<dbReference type="EMBL" id="JBHSIU010000013">
    <property type="protein sequence ID" value="MFC4998864.1"/>
    <property type="molecule type" value="Genomic_DNA"/>
</dbReference>